<dbReference type="InterPro" id="IPR023155">
    <property type="entry name" value="Cyt_c-552/4"/>
</dbReference>
<protein>
    <submittedName>
        <fullName evidence="3">Cytochrome c554 and c-prime</fullName>
    </submittedName>
</protein>
<feature type="domain" description="Cytochrome c-552/4" evidence="2">
    <location>
        <begin position="58"/>
        <end position="111"/>
    </location>
</feature>
<dbReference type="EMBL" id="CAADEW010000054">
    <property type="protein sequence ID" value="VFJ55460.1"/>
    <property type="molecule type" value="Genomic_DNA"/>
</dbReference>
<feature type="chain" id="PRO_5019172778" evidence="1">
    <location>
        <begin position="19"/>
        <end position="411"/>
    </location>
</feature>
<evidence type="ECO:0000259" key="2">
    <source>
        <dbReference type="Pfam" id="PF13435"/>
    </source>
</evidence>
<sequence>MFRIVSIFLLGLLPWSWANTLPSSDGGFTDWFWKRPLDKQGDMRISSDLTESPLVPETCGLCHVSQYTDWMGSRHAKAMGPGAIGQFFEMSREERQACLDCHAPLYEQFDALTRYLDDAQWDGTAARLATARGSDRSLHERGVMCGVCHIRGGQWYGPPRRIAPLPAEVMNTLPHGGWISTDAFEDSRFCAACHQFPADGFSLNGKLIENTYEEWRKSPQAREGISCQGCHMPDRRHLFRGIHDPDTVRAGVEVGSRSFSVSKGEARVLLFLTNTGTGHRLPTYVTPEIRLEAYQQDANGVPIPDTEQMEWVARRVSIDLSVEHFDTRLSPGQTAVLAYGKPLSPRAAVLVSRVFVEPDALYSRIYEALLRMEPEEESAVLIREALAESKSSGFPIYERHYPIGKDTDPRS</sequence>
<keyword evidence="1" id="KW-0732">Signal</keyword>
<reference evidence="3" key="1">
    <citation type="submission" date="2019-02" db="EMBL/GenBank/DDBJ databases">
        <authorList>
            <person name="Gruber-Vodicka R. H."/>
            <person name="Seah K. B. B."/>
        </authorList>
    </citation>
    <scope>NUCLEOTIDE SEQUENCE</scope>
    <source>
        <strain evidence="3">BECK_BZ15</strain>
    </source>
</reference>
<dbReference type="Pfam" id="PF13435">
    <property type="entry name" value="Cytochrome_C554"/>
    <property type="match status" value="1"/>
</dbReference>
<dbReference type="SUPFAM" id="SSF48695">
    <property type="entry name" value="Multiheme cytochromes"/>
    <property type="match status" value="1"/>
</dbReference>
<dbReference type="InterPro" id="IPR036280">
    <property type="entry name" value="Multihaem_cyt_sf"/>
</dbReference>
<name>A0A450SNR7_9GAMM</name>
<evidence type="ECO:0000313" key="3">
    <source>
        <dbReference type="EMBL" id="VFJ55460.1"/>
    </source>
</evidence>
<organism evidence="3">
    <name type="scientific">Candidatus Kentrum sp. FW</name>
    <dbReference type="NCBI Taxonomy" id="2126338"/>
    <lineage>
        <taxon>Bacteria</taxon>
        <taxon>Pseudomonadati</taxon>
        <taxon>Pseudomonadota</taxon>
        <taxon>Gammaproteobacteria</taxon>
        <taxon>Candidatus Kentrum</taxon>
    </lineage>
</organism>
<accession>A0A450SNR7</accession>
<feature type="signal peptide" evidence="1">
    <location>
        <begin position="1"/>
        <end position="18"/>
    </location>
</feature>
<evidence type="ECO:0000256" key="1">
    <source>
        <dbReference type="SAM" id="SignalP"/>
    </source>
</evidence>
<gene>
    <name evidence="3" type="ORF">BECKFW1821A_GA0114235_10543</name>
</gene>
<proteinExistence type="predicted"/>
<dbReference type="AlphaFoldDB" id="A0A450SNR7"/>
<dbReference type="Gene3D" id="1.10.1130.10">
    <property type="entry name" value="Flavocytochrome C3, Chain A"/>
    <property type="match status" value="1"/>
</dbReference>